<dbReference type="KEGG" id="cmb:CSW64_04585"/>
<evidence type="ECO:0000256" key="2">
    <source>
        <dbReference type="ARBA" id="ARBA00022649"/>
    </source>
</evidence>
<keyword evidence="5" id="KW-0378">Hydrolase</keyword>
<protein>
    <submittedName>
        <fullName evidence="9">VapC toxin family PIN domain ribonuclease</fullName>
    </submittedName>
</protein>
<comment type="similarity">
    <text evidence="7">Belongs to the PINc/VapC protein family.</text>
</comment>
<dbReference type="Pfam" id="PF01850">
    <property type="entry name" value="PIN"/>
    <property type="match status" value="1"/>
</dbReference>
<evidence type="ECO:0000259" key="8">
    <source>
        <dbReference type="Pfam" id="PF01850"/>
    </source>
</evidence>
<dbReference type="SUPFAM" id="SSF88723">
    <property type="entry name" value="PIN domain-like"/>
    <property type="match status" value="1"/>
</dbReference>
<keyword evidence="3" id="KW-0540">Nuclease</keyword>
<proteinExistence type="inferred from homology"/>
<dbReference type="PANTHER" id="PTHR33653:SF1">
    <property type="entry name" value="RIBONUCLEASE VAPC2"/>
    <property type="match status" value="1"/>
</dbReference>
<dbReference type="AlphaFoldDB" id="A0A2D2AUT7"/>
<gene>
    <name evidence="9" type="ORF">CSW64_04585</name>
</gene>
<dbReference type="InterPro" id="IPR029060">
    <property type="entry name" value="PIN-like_dom_sf"/>
</dbReference>
<evidence type="ECO:0000256" key="7">
    <source>
        <dbReference type="ARBA" id="ARBA00038093"/>
    </source>
</evidence>
<dbReference type="EMBL" id="CP024201">
    <property type="protein sequence ID" value="ATQ41735.1"/>
    <property type="molecule type" value="Genomic_DNA"/>
</dbReference>
<dbReference type="PANTHER" id="PTHR33653">
    <property type="entry name" value="RIBONUCLEASE VAPC2"/>
    <property type="match status" value="1"/>
</dbReference>
<organism evidence="9 10">
    <name type="scientific">Caulobacter mirabilis</name>
    <dbReference type="NCBI Taxonomy" id="69666"/>
    <lineage>
        <taxon>Bacteria</taxon>
        <taxon>Pseudomonadati</taxon>
        <taxon>Pseudomonadota</taxon>
        <taxon>Alphaproteobacteria</taxon>
        <taxon>Caulobacterales</taxon>
        <taxon>Caulobacteraceae</taxon>
        <taxon>Caulobacter</taxon>
    </lineage>
</organism>
<dbReference type="OrthoDB" id="32625at2"/>
<dbReference type="GO" id="GO:0016787">
    <property type="term" value="F:hydrolase activity"/>
    <property type="evidence" value="ECO:0007669"/>
    <property type="project" value="UniProtKB-KW"/>
</dbReference>
<keyword evidence="10" id="KW-1185">Reference proteome</keyword>
<evidence type="ECO:0000313" key="9">
    <source>
        <dbReference type="EMBL" id="ATQ41735.1"/>
    </source>
</evidence>
<evidence type="ECO:0000313" key="10">
    <source>
        <dbReference type="Proteomes" id="UP000228945"/>
    </source>
</evidence>
<keyword evidence="6" id="KW-0460">Magnesium</keyword>
<keyword evidence="4" id="KW-0479">Metal-binding</keyword>
<keyword evidence="2" id="KW-1277">Toxin-antitoxin system</keyword>
<dbReference type="InterPro" id="IPR050556">
    <property type="entry name" value="Type_II_TA_system_RNase"/>
</dbReference>
<reference evidence="9 10" key="1">
    <citation type="submission" date="2017-10" db="EMBL/GenBank/DDBJ databases">
        <title>Genome sequence of Caulobacter mirabilis FWC38.</title>
        <authorList>
            <person name="Fiebig A."/>
            <person name="Crosson S."/>
        </authorList>
    </citation>
    <scope>NUCLEOTIDE SEQUENCE [LARGE SCALE GENOMIC DNA]</scope>
    <source>
        <strain evidence="9 10">FWC 38</strain>
    </source>
</reference>
<dbReference type="RefSeq" id="WP_099620992.1">
    <property type="nucleotide sequence ID" value="NZ_CP024201.1"/>
</dbReference>
<name>A0A2D2AUT7_9CAUL</name>
<evidence type="ECO:0000256" key="3">
    <source>
        <dbReference type="ARBA" id="ARBA00022722"/>
    </source>
</evidence>
<evidence type="ECO:0000256" key="5">
    <source>
        <dbReference type="ARBA" id="ARBA00022801"/>
    </source>
</evidence>
<dbReference type="InterPro" id="IPR002716">
    <property type="entry name" value="PIN_dom"/>
</dbReference>
<evidence type="ECO:0000256" key="1">
    <source>
        <dbReference type="ARBA" id="ARBA00001946"/>
    </source>
</evidence>
<sequence>MIVVDSSAVIAILFGETIGSALADRLEKELHGQRVISAANYVEVGAVMAGRVEDPNEARSDLDQFLAVAGVEIAPLTAAQARLALEARVKFGRGFGSPAKLNFGDSFAYALAKSLNAPLLFVGDDFAATDITPAL</sequence>
<dbReference type="Proteomes" id="UP000228945">
    <property type="component" value="Chromosome"/>
</dbReference>
<dbReference type="Gene3D" id="3.40.50.1010">
    <property type="entry name" value="5'-nuclease"/>
    <property type="match status" value="1"/>
</dbReference>
<dbReference type="GO" id="GO:0046872">
    <property type="term" value="F:metal ion binding"/>
    <property type="evidence" value="ECO:0007669"/>
    <property type="project" value="UniProtKB-KW"/>
</dbReference>
<dbReference type="CDD" id="cd09871">
    <property type="entry name" value="PIN_MtVapC28-VapC30-like"/>
    <property type="match status" value="1"/>
</dbReference>
<dbReference type="GO" id="GO:0004518">
    <property type="term" value="F:nuclease activity"/>
    <property type="evidence" value="ECO:0007669"/>
    <property type="project" value="UniProtKB-KW"/>
</dbReference>
<evidence type="ECO:0000256" key="4">
    <source>
        <dbReference type="ARBA" id="ARBA00022723"/>
    </source>
</evidence>
<accession>A0A2D2AUT7</accession>
<comment type="cofactor">
    <cofactor evidence="1">
        <name>Mg(2+)</name>
        <dbReference type="ChEBI" id="CHEBI:18420"/>
    </cofactor>
</comment>
<evidence type="ECO:0000256" key="6">
    <source>
        <dbReference type="ARBA" id="ARBA00022842"/>
    </source>
</evidence>
<feature type="domain" description="PIN" evidence="8">
    <location>
        <begin position="2"/>
        <end position="130"/>
    </location>
</feature>